<evidence type="ECO:0000256" key="2">
    <source>
        <dbReference type="ARBA" id="ARBA00007681"/>
    </source>
</evidence>
<comment type="similarity">
    <text evidence="2">Belongs to the ATPase gamma chain family.</text>
</comment>
<dbReference type="Gene3D" id="1.10.287.80">
    <property type="entry name" value="ATP synthase, gamma subunit, helix hairpin domain"/>
    <property type="match status" value="2"/>
</dbReference>
<evidence type="ECO:0000256" key="9">
    <source>
        <dbReference type="ARBA" id="ARBA00023310"/>
    </source>
</evidence>
<dbReference type="FunFam" id="1.10.287.80:FF:000001">
    <property type="entry name" value="ATP synthase gamma chain"/>
    <property type="match status" value="1"/>
</dbReference>
<organism evidence="13">
    <name type="scientific">Rhodosorus marinus</name>
    <dbReference type="NCBI Taxonomy" id="101924"/>
    <lineage>
        <taxon>Eukaryota</taxon>
        <taxon>Rhodophyta</taxon>
        <taxon>Stylonematophyceae</taxon>
        <taxon>Stylonematales</taxon>
        <taxon>Stylonemataceae</taxon>
        <taxon>Rhodosorus</taxon>
    </lineage>
</organism>
<dbReference type="InterPro" id="IPR000131">
    <property type="entry name" value="ATP_synth_F1_gsu"/>
</dbReference>
<keyword evidence="9" id="KW-0066">ATP synthesis</keyword>
<evidence type="ECO:0000256" key="7">
    <source>
        <dbReference type="ARBA" id="ARBA00023136"/>
    </source>
</evidence>
<comment type="subcellular location">
    <subcellularLocation>
        <location evidence="1">Membrane</location>
        <topology evidence="1">Peripheral membrane protein</topology>
    </subcellularLocation>
</comment>
<dbReference type="PANTHER" id="PTHR11693:SF22">
    <property type="entry name" value="ATP SYNTHASE SUBUNIT GAMMA, MITOCHONDRIAL"/>
    <property type="match status" value="1"/>
</dbReference>
<evidence type="ECO:0000313" key="12">
    <source>
        <dbReference type="EMBL" id="CAE0054356.1"/>
    </source>
</evidence>
<keyword evidence="8" id="KW-0139">CF(1)</keyword>
<dbReference type="PANTHER" id="PTHR11693">
    <property type="entry name" value="ATP SYNTHASE GAMMA CHAIN"/>
    <property type="match status" value="1"/>
</dbReference>
<dbReference type="GO" id="GO:0045259">
    <property type="term" value="C:proton-transporting ATP synthase complex"/>
    <property type="evidence" value="ECO:0007669"/>
    <property type="project" value="UniProtKB-KW"/>
</dbReference>
<keyword evidence="7" id="KW-0472">Membrane</keyword>
<gene>
    <name evidence="11" type="ORF">RMAR00112_LOCUS22379</name>
    <name evidence="12" type="ORF">RMAR00112_LOCUS22385</name>
    <name evidence="13" type="ORF">RMAR00112_LOCUS22386</name>
    <name evidence="14" type="ORF">RMAR00112_LOCUS22388</name>
</gene>
<dbReference type="EMBL" id="HBHW01028900">
    <property type="protein sequence ID" value="CAE0054359.1"/>
    <property type="molecule type" value="Transcribed_RNA"/>
</dbReference>
<evidence type="ECO:0000256" key="3">
    <source>
        <dbReference type="ARBA" id="ARBA00020843"/>
    </source>
</evidence>
<dbReference type="InterPro" id="IPR023632">
    <property type="entry name" value="ATP_synth_F1_gsu_CS"/>
</dbReference>
<sequence>MSMMMRGGSLFKAAGRNGSLFGPGKVVTVQDRGMANLKAVRNRMRSVSSISKITKAMKMVAAAKLRGVQTKQELARPFSKAMADFFKHLEDSTEGAQTPTAASGEPESKKKLIIPMTSDRGLCGGVNSSVVKEVKAMYRTETVHGDIMLVGDKGRDALTRVAAKDIVVSFKDAFKTPPTFTQVCVIAEEILSRPVDTITIVYNQFKSVISQIVKRQVVYGLSFLEENAARFDEYEFETDLDGAAVSSFGQNWKNIGDLHLWVNFSNRVLLWKSFLQAFRDLYEFQLATQLYSAMLENSTSEQAARMSAMDNATNNAKDMLGRLTLTYNRQRQAVITSELIEIISGAEALKG</sequence>
<evidence type="ECO:0000256" key="1">
    <source>
        <dbReference type="ARBA" id="ARBA00004170"/>
    </source>
</evidence>
<dbReference type="CDD" id="cd12151">
    <property type="entry name" value="F1-ATPase_gamma"/>
    <property type="match status" value="1"/>
</dbReference>
<evidence type="ECO:0000256" key="6">
    <source>
        <dbReference type="ARBA" id="ARBA00023065"/>
    </source>
</evidence>
<dbReference type="SUPFAM" id="SSF52943">
    <property type="entry name" value="ATP synthase (F1-ATPase), gamma subunit"/>
    <property type="match status" value="1"/>
</dbReference>
<dbReference type="PRINTS" id="PR00126">
    <property type="entry name" value="ATPASEGAMMA"/>
</dbReference>
<evidence type="ECO:0000313" key="14">
    <source>
        <dbReference type="EMBL" id="CAE0054359.1"/>
    </source>
</evidence>
<accession>A0A7S3EHB2</accession>
<name>A0A7S3EHB2_9RHOD</name>
<reference evidence="13" key="1">
    <citation type="submission" date="2021-01" db="EMBL/GenBank/DDBJ databases">
        <authorList>
            <person name="Corre E."/>
            <person name="Pelletier E."/>
            <person name="Niang G."/>
            <person name="Scheremetjew M."/>
            <person name="Finn R."/>
            <person name="Kale V."/>
            <person name="Holt S."/>
            <person name="Cochrane G."/>
            <person name="Meng A."/>
            <person name="Brown T."/>
            <person name="Cohen L."/>
        </authorList>
    </citation>
    <scope>NUCLEOTIDE SEQUENCE</scope>
    <source>
        <strain evidence="13">CCMP 769</strain>
    </source>
</reference>
<dbReference type="GO" id="GO:0005739">
    <property type="term" value="C:mitochondrion"/>
    <property type="evidence" value="ECO:0007669"/>
    <property type="project" value="UniProtKB-ARBA"/>
</dbReference>
<evidence type="ECO:0000256" key="4">
    <source>
        <dbReference type="ARBA" id="ARBA00022448"/>
    </source>
</evidence>
<evidence type="ECO:0000313" key="11">
    <source>
        <dbReference type="EMBL" id="CAE0054350.1"/>
    </source>
</evidence>
<dbReference type="HAMAP" id="MF_00815">
    <property type="entry name" value="ATP_synth_gamma_bact"/>
    <property type="match status" value="1"/>
</dbReference>
<dbReference type="Gene3D" id="3.40.1380.10">
    <property type="match status" value="1"/>
</dbReference>
<keyword evidence="4" id="KW-0813">Transport</keyword>
<evidence type="ECO:0000256" key="5">
    <source>
        <dbReference type="ARBA" id="ARBA00022781"/>
    </source>
</evidence>
<dbReference type="EMBL" id="HBHW01028898">
    <property type="protein sequence ID" value="CAE0054357.1"/>
    <property type="molecule type" value="Transcribed_RNA"/>
</dbReference>
<evidence type="ECO:0000256" key="8">
    <source>
        <dbReference type="ARBA" id="ARBA00023196"/>
    </source>
</evidence>
<keyword evidence="6" id="KW-0406">Ion transport</keyword>
<proteinExistence type="inferred from homology"/>
<dbReference type="InterPro" id="IPR035968">
    <property type="entry name" value="ATP_synth_F1_ATPase_gsu"/>
</dbReference>
<evidence type="ECO:0000256" key="10">
    <source>
        <dbReference type="ARBA" id="ARBA00031066"/>
    </source>
</evidence>
<keyword evidence="5" id="KW-0375">Hydrogen ion transport</keyword>
<dbReference type="GO" id="GO:0046933">
    <property type="term" value="F:proton-transporting ATP synthase activity, rotational mechanism"/>
    <property type="evidence" value="ECO:0007669"/>
    <property type="project" value="InterPro"/>
</dbReference>
<dbReference type="AlphaFoldDB" id="A0A7S3EHB2"/>
<evidence type="ECO:0000313" key="13">
    <source>
        <dbReference type="EMBL" id="CAE0054357.1"/>
    </source>
</evidence>
<protein>
    <recommendedName>
        <fullName evidence="3">ATP synthase subunit gamma, mitochondrial</fullName>
    </recommendedName>
    <alternativeName>
        <fullName evidence="10">F-ATPase gamma subunit</fullName>
    </alternativeName>
</protein>
<dbReference type="Pfam" id="PF00231">
    <property type="entry name" value="ATP-synt"/>
    <property type="match status" value="1"/>
</dbReference>
<dbReference type="PROSITE" id="PS00153">
    <property type="entry name" value="ATPASE_GAMMA"/>
    <property type="match status" value="1"/>
</dbReference>
<dbReference type="EMBL" id="HBHW01028888">
    <property type="protein sequence ID" value="CAE0054350.1"/>
    <property type="molecule type" value="Transcribed_RNA"/>
</dbReference>
<dbReference type="EMBL" id="HBHW01028897">
    <property type="protein sequence ID" value="CAE0054356.1"/>
    <property type="molecule type" value="Transcribed_RNA"/>
</dbReference>